<accession>A0A1S1WVY6</accession>
<dbReference type="InterPro" id="IPR043128">
    <property type="entry name" value="Rev_trsase/Diguanyl_cyclase"/>
</dbReference>
<dbReference type="AlphaFoldDB" id="A0A1S1WVY6"/>
<dbReference type="Pfam" id="PF05226">
    <property type="entry name" value="CHASE2"/>
    <property type="match status" value="1"/>
</dbReference>
<protein>
    <recommendedName>
        <fullName evidence="1">diguanylate cyclase</fullName>
        <ecNumber evidence="1">2.7.7.65</ecNumber>
    </recommendedName>
</protein>
<dbReference type="SUPFAM" id="SSF55073">
    <property type="entry name" value="Nucleotide cyclase"/>
    <property type="match status" value="1"/>
</dbReference>
<comment type="catalytic activity">
    <reaction evidence="2">
        <text>2 GTP = 3',3'-c-di-GMP + 2 diphosphate</text>
        <dbReference type="Rhea" id="RHEA:24898"/>
        <dbReference type="ChEBI" id="CHEBI:33019"/>
        <dbReference type="ChEBI" id="CHEBI:37565"/>
        <dbReference type="ChEBI" id="CHEBI:58805"/>
        <dbReference type="EC" id="2.7.7.65"/>
    </reaction>
</comment>
<comment type="caution">
    <text evidence="5">The sequence shown here is derived from an EMBL/GenBank/DDBJ whole genome shotgun (WGS) entry which is preliminary data.</text>
</comment>
<dbReference type="Proteomes" id="UP000180088">
    <property type="component" value="Unassembled WGS sequence"/>
</dbReference>
<dbReference type="InterPro" id="IPR000160">
    <property type="entry name" value="GGDEF_dom"/>
</dbReference>
<dbReference type="PANTHER" id="PTHR45138">
    <property type="entry name" value="REGULATORY COMPONENTS OF SENSORY TRANSDUCTION SYSTEM"/>
    <property type="match status" value="1"/>
</dbReference>
<dbReference type="Pfam" id="PF00990">
    <property type="entry name" value="GGDEF"/>
    <property type="match status" value="1"/>
</dbReference>
<dbReference type="PROSITE" id="PS50887">
    <property type="entry name" value="GGDEF"/>
    <property type="match status" value="1"/>
</dbReference>
<keyword evidence="3" id="KW-0472">Membrane</keyword>
<dbReference type="FunFam" id="3.30.70.270:FF:000001">
    <property type="entry name" value="Diguanylate cyclase domain protein"/>
    <property type="match status" value="1"/>
</dbReference>
<evidence type="ECO:0000259" key="4">
    <source>
        <dbReference type="PROSITE" id="PS50887"/>
    </source>
</evidence>
<dbReference type="NCBIfam" id="TIGR00254">
    <property type="entry name" value="GGDEF"/>
    <property type="match status" value="1"/>
</dbReference>
<name>A0A1S1WVY6_9NEIS</name>
<dbReference type="SMART" id="SM01080">
    <property type="entry name" value="CHASE2"/>
    <property type="match status" value="1"/>
</dbReference>
<dbReference type="GO" id="GO:1902201">
    <property type="term" value="P:negative regulation of bacterial-type flagellum-dependent cell motility"/>
    <property type="evidence" value="ECO:0007669"/>
    <property type="project" value="TreeGrafter"/>
</dbReference>
<keyword evidence="3" id="KW-0812">Transmembrane</keyword>
<dbReference type="RefSeq" id="WP_071116497.1">
    <property type="nucleotide sequence ID" value="NZ_MKCS01000002.1"/>
</dbReference>
<dbReference type="SMART" id="SM00267">
    <property type="entry name" value="GGDEF"/>
    <property type="match status" value="1"/>
</dbReference>
<evidence type="ECO:0000256" key="3">
    <source>
        <dbReference type="SAM" id="Phobius"/>
    </source>
</evidence>
<sequence>MHAPTLPRLARLAPLLLAILGLLLIGSQLLNRLDFWLYDGLIRSQLKHDDHSGITVIAIDEKSLAELGRWPWPRAYHAQLLDKLLHARAIGLDIAIVEPSTQPEADQHLADAIRRNGKVIGPVFPEMQGHRLVETRPLPLLASAMAGLGHTDYEQDEDGIIRRAYLQAGLGSPRHPSFAGAVSQLARGIRPAPAPAPPPPALSGLAWYRAQAVMVPFSNGARPYQTVSYSDALNRLPADSFANRIVLIGATATGLGDSHLTPLSANNRGLSGVEINAFMLHGLMEHPPVTPLDPGWKALLSALILLLADWRLARQSSPRRLLASYALAALAILCGSAMALYLGRIWLGGSVAALLLLLAGILRFVASLSRLHTLAMTDSLTGLHNRRHFDATFAAALAEHQRRNWPLALLIVDLDNFKGYNDHYGHYAGDEVLQQTARALRKCFRRNDETVARLGGEEFGILLERRQPEQALAAAERFCRHLEGLAMPHAASPQGTVTCSIGLTARHPAEDTTRSLFEDADQALYLAKGEGRNRVRLARPDQAAAQASPP</sequence>
<dbReference type="OrthoDB" id="9806704at2"/>
<keyword evidence="3" id="KW-1133">Transmembrane helix</keyword>
<feature type="domain" description="GGDEF" evidence="4">
    <location>
        <begin position="405"/>
        <end position="540"/>
    </location>
</feature>
<dbReference type="GO" id="GO:0052621">
    <property type="term" value="F:diguanylate cyclase activity"/>
    <property type="evidence" value="ECO:0007669"/>
    <property type="project" value="UniProtKB-EC"/>
</dbReference>
<dbReference type="PANTHER" id="PTHR45138:SF9">
    <property type="entry name" value="DIGUANYLATE CYCLASE DGCM-RELATED"/>
    <property type="match status" value="1"/>
</dbReference>
<dbReference type="CDD" id="cd01949">
    <property type="entry name" value="GGDEF"/>
    <property type="match status" value="1"/>
</dbReference>
<dbReference type="InterPro" id="IPR050469">
    <property type="entry name" value="Diguanylate_Cyclase"/>
</dbReference>
<organism evidence="5 6">
    <name type="scientific">Chromobacterium sphagni</name>
    <dbReference type="NCBI Taxonomy" id="1903179"/>
    <lineage>
        <taxon>Bacteria</taxon>
        <taxon>Pseudomonadati</taxon>
        <taxon>Pseudomonadota</taxon>
        <taxon>Betaproteobacteria</taxon>
        <taxon>Neisseriales</taxon>
        <taxon>Chromobacteriaceae</taxon>
        <taxon>Chromobacterium</taxon>
    </lineage>
</organism>
<dbReference type="Gene3D" id="3.30.70.270">
    <property type="match status" value="1"/>
</dbReference>
<evidence type="ECO:0000256" key="1">
    <source>
        <dbReference type="ARBA" id="ARBA00012528"/>
    </source>
</evidence>
<proteinExistence type="predicted"/>
<dbReference type="GO" id="GO:0043709">
    <property type="term" value="P:cell adhesion involved in single-species biofilm formation"/>
    <property type="evidence" value="ECO:0007669"/>
    <property type="project" value="TreeGrafter"/>
</dbReference>
<dbReference type="EC" id="2.7.7.65" evidence="1"/>
<evidence type="ECO:0000313" key="5">
    <source>
        <dbReference type="EMBL" id="OHX11277.1"/>
    </source>
</evidence>
<evidence type="ECO:0000256" key="2">
    <source>
        <dbReference type="ARBA" id="ARBA00034247"/>
    </source>
</evidence>
<dbReference type="InterPro" id="IPR029787">
    <property type="entry name" value="Nucleotide_cyclase"/>
</dbReference>
<reference evidence="5 6" key="1">
    <citation type="submission" date="2016-09" db="EMBL/GenBank/DDBJ databases">
        <title>Chromobacterium muskegensis sp. nov., an insecticidal bacterium isolated from Sphagnum bogs.</title>
        <authorList>
            <person name="Sparks M.E."/>
            <person name="Blackburn M.B."/>
            <person name="Gundersen-Rindal D.E."/>
            <person name="Mitchell A."/>
            <person name="Farrar R."/>
            <person name="Kuhar D."/>
        </authorList>
    </citation>
    <scope>NUCLEOTIDE SEQUENCE [LARGE SCALE GENOMIC DNA]</scope>
    <source>
        <strain evidence="5 6">37-2</strain>
    </source>
</reference>
<dbReference type="InterPro" id="IPR007890">
    <property type="entry name" value="CHASE2"/>
</dbReference>
<gene>
    <name evidence="5" type="ORF">BI347_16395</name>
</gene>
<feature type="transmembrane region" description="Helical" evidence="3">
    <location>
        <begin position="347"/>
        <end position="366"/>
    </location>
</feature>
<dbReference type="EMBL" id="MKCS01000002">
    <property type="protein sequence ID" value="OHX11277.1"/>
    <property type="molecule type" value="Genomic_DNA"/>
</dbReference>
<dbReference type="GO" id="GO:0005886">
    <property type="term" value="C:plasma membrane"/>
    <property type="evidence" value="ECO:0007669"/>
    <property type="project" value="TreeGrafter"/>
</dbReference>
<evidence type="ECO:0000313" key="6">
    <source>
        <dbReference type="Proteomes" id="UP000180088"/>
    </source>
</evidence>
<dbReference type="STRING" id="1903179.BI347_16395"/>
<feature type="transmembrane region" description="Helical" evidence="3">
    <location>
        <begin position="322"/>
        <end position="341"/>
    </location>
</feature>